<dbReference type="CDD" id="cd00071">
    <property type="entry name" value="GMPK"/>
    <property type="match status" value="1"/>
</dbReference>
<dbReference type="SUPFAM" id="SSF50156">
    <property type="entry name" value="PDZ domain-like"/>
    <property type="match status" value="1"/>
</dbReference>
<organism evidence="8 9">
    <name type="scientific">Strongylocentrotus purpuratus</name>
    <name type="common">Purple sea urchin</name>
    <dbReference type="NCBI Taxonomy" id="7668"/>
    <lineage>
        <taxon>Eukaryota</taxon>
        <taxon>Metazoa</taxon>
        <taxon>Echinodermata</taxon>
        <taxon>Eleutherozoa</taxon>
        <taxon>Echinozoa</taxon>
        <taxon>Echinoidea</taxon>
        <taxon>Euechinoidea</taxon>
        <taxon>Echinacea</taxon>
        <taxon>Camarodonta</taxon>
        <taxon>Echinidea</taxon>
        <taxon>Strongylocentrotidae</taxon>
        <taxon>Strongylocentrotus</taxon>
    </lineage>
</organism>
<evidence type="ECO:0000256" key="2">
    <source>
        <dbReference type="ARBA" id="ARBA00022443"/>
    </source>
</evidence>
<evidence type="ECO:0008006" key="10">
    <source>
        <dbReference type="Google" id="ProtNLM"/>
    </source>
</evidence>
<proteinExistence type="inferred from homology"/>
<dbReference type="SUPFAM" id="SSF52540">
    <property type="entry name" value="P-loop containing nucleoside triphosphate hydrolases"/>
    <property type="match status" value="1"/>
</dbReference>
<dbReference type="InterPro" id="IPR036892">
    <property type="entry name" value="L27_dom_sf"/>
</dbReference>
<evidence type="ECO:0000259" key="7">
    <source>
        <dbReference type="PROSITE" id="PS51022"/>
    </source>
</evidence>
<dbReference type="PROSITE" id="PS50002">
    <property type="entry name" value="SH3"/>
    <property type="match status" value="1"/>
</dbReference>
<dbReference type="PROSITE" id="PS50052">
    <property type="entry name" value="GUANYLATE_KINASE_2"/>
    <property type="match status" value="1"/>
</dbReference>
<keyword evidence="2 3" id="KW-0728">SH3 domain</keyword>
<dbReference type="OrthoDB" id="439127at2759"/>
<dbReference type="AlphaFoldDB" id="A0A7M7HDA1"/>
<dbReference type="EnsemblMetazoa" id="XM_011666665">
    <property type="protein sequence ID" value="XP_011664967"/>
    <property type="gene ID" value="LOC754278"/>
</dbReference>
<dbReference type="PROSITE" id="PS00856">
    <property type="entry name" value="GUANYLATE_KINASE_1"/>
    <property type="match status" value="1"/>
</dbReference>
<dbReference type="InterPro" id="IPR001452">
    <property type="entry name" value="SH3_domain"/>
</dbReference>
<feature type="domain" description="L27" evidence="7">
    <location>
        <begin position="1"/>
        <end position="54"/>
    </location>
</feature>
<dbReference type="PROSITE" id="PS50106">
    <property type="entry name" value="PDZ"/>
    <property type="match status" value="1"/>
</dbReference>
<dbReference type="PANTHER" id="PTHR23122">
    <property type="entry name" value="MEMBRANE-ASSOCIATED GUANYLATE KINASE MAGUK"/>
    <property type="match status" value="1"/>
</dbReference>
<evidence type="ECO:0000259" key="6">
    <source>
        <dbReference type="PROSITE" id="PS50106"/>
    </source>
</evidence>
<sequence length="607" mass="68901">MALQQLLGCLDQICGTIGERHENQLFLRNLLNNKELAALCQAHSIIEDFDDWKYPPADNNAFQMLYEVCEEMQGFVNMPEVMELCCLLTRAHMRAVFDIHDQIANKDYMPELPPEFPGDITPLCSDEEEAGVKIVKLVKSVEPLGATIKYDPKTGMIVIARVMHGGAADRSGLIHVGDKVQEVNGIPVKGRDPEEVTHFLASLDGSITFKLIPADIDTKKIPHSQQSQATTTPLPPFGASVAPSISMEDFTGAGDFGKIKMRAHFDYDPYKDELNPCPDASLSFRKGDILQIVDQGDPHWWQAKKLGEKGLRAGLIPGRQLQERRLSNRRSIINGSLGSNSSLDLSFKKSSVRINVRSSFRTNKRKVKKVMYHAKQNEDYDNEEVLTYEEVVLYKPPPSRPRPIVIIGPPGVGRNELKRRLIACDPDTFSSAIPHTSRPKRIMEEDGMEYYFVSREVMDKAVESNRLIEYGEYKDHMYGTSILATKRVIDEGQICLLCVHPQALRILKQSELKPYVIYIKPPSIDVLRATRLSRKAMVTMEKSHTRPFADEDLVNMVQVGKRMEAMYQHYFDCTITNDNLQRTFMELKSVISRVQTQEQWVSSKWLR</sequence>
<evidence type="ECO:0000313" key="8">
    <source>
        <dbReference type="EnsemblMetazoa" id="XP_011664967"/>
    </source>
</evidence>
<dbReference type="InterPro" id="IPR036034">
    <property type="entry name" value="PDZ_sf"/>
</dbReference>
<dbReference type="Gene3D" id="3.40.50.300">
    <property type="entry name" value="P-loop containing nucleotide triphosphate hydrolases"/>
    <property type="match status" value="1"/>
</dbReference>
<dbReference type="InterPro" id="IPR036028">
    <property type="entry name" value="SH3-like_dom_sf"/>
</dbReference>
<dbReference type="SMART" id="SM00326">
    <property type="entry name" value="SH3"/>
    <property type="match status" value="1"/>
</dbReference>
<dbReference type="InterPro" id="IPR027417">
    <property type="entry name" value="P-loop_NTPase"/>
</dbReference>
<dbReference type="CDD" id="cd11862">
    <property type="entry name" value="SH3_MPP"/>
    <property type="match status" value="1"/>
</dbReference>
<dbReference type="RefSeq" id="XP_011664967.1">
    <property type="nucleotide sequence ID" value="XM_011666665.2"/>
</dbReference>
<dbReference type="GO" id="GO:0005911">
    <property type="term" value="C:cell-cell junction"/>
    <property type="evidence" value="ECO:0000318"/>
    <property type="project" value="GO_Central"/>
</dbReference>
<dbReference type="SMART" id="SM00569">
    <property type="entry name" value="L27"/>
    <property type="match status" value="2"/>
</dbReference>
<evidence type="ECO:0000259" key="4">
    <source>
        <dbReference type="PROSITE" id="PS50002"/>
    </source>
</evidence>
<dbReference type="SUPFAM" id="SSF101288">
    <property type="entry name" value="L27 domain"/>
    <property type="match status" value="1"/>
</dbReference>
<feature type="domain" description="Guanylate kinase-like" evidence="5">
    <location>
        <begin position="401"/>
        <end position="592"/>
    </location>
</feature>
<dbReference type="OMA" id="ECILECV"/>
<dbReference type="Pfam" id="PF02828">
    <property type="entry name" value="L27"/>
    <property type="match status" value="1"/>
</dbReference>
<dbReference type="Proteomes" id="UP000007110">
    <property type="component" value="Unassembled WGS sequence"/>
</dbReference>
<reference evidence="8" key="2">
    <citation type="submission" date="2021-01" db="UniProtKB">
        <authorList>
            <consortium name="EnsemblMetazoa"/>
        </authorList>
    </citation>
    <scope>IDENTIFICATION</scope>
</reference>
<dbReference type="Pfam" id="PF07653">
    <property type="entry name" value="SH3_2"/>
    <property type="match status" value="1"/>
</dbReference>
<protein>
    <recommendedName>
        <fullName evidence="10">MAGUK p55 subfamily member 7</fullName>
    </recommendedName>
</protein>
<dbReference type="GeneID" id="754278"/>
<dbReference type="PROSITE" id="PS51022">
    <property type="entry name" value="L27"/>
    <property type="match status" value="1"/>
</dbReference>
<evidence type="ECO:0000259" key="5">
    <source>
        <dbReference type="PROSITE" id="PS50052"/>
    </source>
</evidence>
<accession>A0A7M7HDA1</accession>
<evidence type="ECO:0000256" key="1">
    <source>
        <dbReference type="ARBA" id="ARBA00007014"/>
    </source>
</evidence>
<dbReference type="SMART" id="SM00228">
    <property type="entry name" value="PDZ"/>
    <property type="match status" value="1"/>
</dbReference>
<dbReference type="GO" id="GO:0005886">
    <property type="term" value="C:plasma membrane"/>
    <property type="evidence" value="ECO:0000318"/>
    <property type="project" value="GO_Central"/>
</dbReference>
<dbReference type="InterPro" id="IPR050716">
    <property type="entry name" value="MAGUK"/>
</dbReference>
<dbReference type="InterPro" id="IPR008144">
    <property type="entry name" value="Guanylate_kin-like_dom"/>
</dbReference>
<dbReference type="Gene3D" id="2.30.30.40">
    <property type="entry name" value="SH3 Domains"/>
    <property type="match status" value="1"/>
</dbReference>
<dbReference type="InterPro" id="IPR020590">
    <property type="entry name" value="Guanylate_kinase_CS"/>
</dbReference>
<dbReference type="Gene3D" id="1.10.287.650">
    <property type="entry name" value="L27 domain"/>
    <property type="match status" value="1"/>
</dbReference>
<dbReference type="InterPro" id="IPR004172">
    <property type="entry name" value="L27_dom"/>
</dbReference>
<dbReference type="InterPro" id="IPR008145">
    <property type="entry name" value="GK/Ca_channel_bsu"/>
</dbReference>
<dbReference type="Pfam" id="PF00595">
    <property type="entry name" value="PDZ"/>
    <property type="match status" value="1"/>
</dbReference>
<dbReference type="Gene3D" id="2.30.42.10">
    <property type="match status" value="1"/>
</dbReference>
<evidence type="ECO:0000313" key="9">
    <source>
        <dbReference type="Proteomes" id="UP000007110"/>
    </source>
</evidence>
<dbReference type="KEGG" id="spu:754278"/>
<feature type="domain" description="SH3" evidence="4">
    <location>
        <begin position="256"/>
        <end position="326"/>
    </location>
</feature>
<keyword evidence="9" id="KW-1185">Reference proteome</keyword>
<dbReference type="SUPFAM" id="SSF50044">
    <property type="entry name" value="SH3-domain"/>
    <property type="match status" value="1"/>
</dbReference>
<feature type="domain" description="PDZ" evidence="6">
    <location>
        <begin position="134"/>
        <end position="215"/>
    </location>
</feature>
<reference evidence="9" key="1">
    <citation type="submission" date="2015-02" db="EMBL/GenBank/DDBJ databases">
        <title>Genome sequencing for Strongylocentrotus purpuratus.</title>
        <authorList>
            <person name="Murali S."/>
            <person name="Liu Y."/>
            <person name="Vee V."/>
            <person name="English A."/>
            <person name="Wang M."/>
            <person name="Skinner E."/>
            <person name="Han Y."/>
            <person name="Muzny D.M."/>
            <person name="Worley K.C."/>
            <person name="Gibbs R.A."/>
        </authorList>
    </citation>
    <scope>NUCLEOTIDE SEQUENCE</scope>
</reference>
<name>A0A7M7HDA1_STRPU</name>
<dbReference type="Pfam" id="PF00625">
    <property type="entry name" value="Guanylate_kin"/>
    <property type="match status" value="1"/>
</dbReference>
<evidence type="ECO:0000256" key="3">
    <source>
        <dbReference type="PROSITE-ProRule" id="PRU00192"/>
    </source>
</evidence>
<dbReference type="InParanoid" id="A0A7M7HDA1"/>
<dbReference type="InterPro" id="IPR001478">
    <property type="entry name" value="PDZ"/>
</dbReference>
<dbReference type="CDD" id="cd06799">
    <property type="entry name" value="PDZ_MPP3-MPP4-MPP7-like"/>
    <property type="match status" value="1"/>
</dbReference>
<dbReference type="SMART" id="SM00072">
    <property type="entry name" value="GuKc"/>
    <property type="match status" value="1"/>
</dbReference>
<comment type="similarity">
    <text evidence="1">Belongs to the MAGUK family.</text>
</comment>
<dbReference type="InterPro" id="IPR014775">
    <property type="entry name" value="L27_C"/>
</dbReference>
<dbReference type="FunCoup" id="A0A7M7HDA1">
    <property type="interactions" value="308"/>
</dbReference>